<organism evidence="3 4">
    <name type="scientific">Streptomyces olivaceus</name>
    <dbReference type="NCBI Taxonomy" id="47716"/>
    <lineage>
        <taxon>Bacteria</taxon>
        <taxon>Bacillati</taxon>
        <taxon>Actinomycetota</taxon>
        <taxon>Actinomycetes</taxon>
        <taxon>Kitasatosporales</taxon>
        <taxon>Streptomycetaceae</taxon>
        <taxon>Streptomyces</taxon>
    </lineage>
</organism>
<sequence length="219" mass="23457">MARNTLSTTAATFTATAALLLTACGGGSGDSSQDDINGTETGAARPSASESPSPSTRPGIDRPVIKLPSSFQLTFEDWKSSDAKQQAVLDDAREELRAGYAAITADDPDSESVAFYDTGSGRSQSKKWIKSYTDKSVTVVGKLPVFDPKVSLLDDGSTASLGYCTDESEAYTKHRETGETEGNPEYMDPHVYYQVTLRKSSQGVWQNDTVRSERGGCAK</sequence>
<gene>
    <name evidence="3" type="ORF">KVH32_00790</name>
</gene>
<evidence type="ECO:0000313" key="4">
    <source>
        <dbReference type="Proteomes" id="UP000758701"/>
    </source>
</evidence>
<name>A0ABS7VVJ2_STROV</name>
<feature type="region of interest" description="Disordered" evidence="1">
    <location>
        <begin position="24"/>
        <end position="63"/>
    </location>
</feature>
<keyword evidence="4" id="KW-1185">Reference proteome</keyword>
<reference evidence="3 4" key="1">
    <citation type="submission" date="2021-06" db="EMBL/GenBank/DDBJ databases">
        <title>Ecological speciation of a Streptomyces species isolated from different habitats and geographic origins.</title>
        <authorList>
            <person name="Wang J."/>
        </authorList>
    </citation>
    <scope>NUCLEOTIDE SEQUENCE [LARGE SCALE GENOMIC DNA]</scope>
    <source>
        <strain evidence="3 4">FXJ8.012</strain>
    </source>
</reference>
<dbReference type="EMBL" id="JAHSTP010000001">
    <property type="protein sequence ID" value="MBZ6149708.1"/>
    <property type="molecule type" value="Genomic_DNA"/>
</dbReference>
<feature type="compositionally biased region" description="Low complexity" evidence="1">
    <location>
        <begin position="43"/>
        <end position="54"/>
    </location>
</feature>
<dbReference type="Proteomes" id="UP000758701">
    <property type="component" value="Unassembled WGS sequence"/>
</dbReference>
<evidence type="ECO:0000256" key="2">
    <source>
        <dbReference type="SAM" id="SignalP"/>
    </source>
</evidence>
<keyword evidence="2" id="KW-0732">Signal</keyword>
<comment type="caution">
    <text evidence="3">The sequence shown here is derived from an EMBL/GenBank/DDBJ whole genome shotgun (WGS) entry which is preliminary data.</text>
</comment>
<evidence type="ECO:0000256" key="1">
    <source>
        <dbReference type="SAM" id="MobiDB-lite"/>
    </source>
</evidence>
<feature type="signal peptide" evidence="2">
    <location>
        <begin position="1"/>
        <end position="17"/>
    </location>
</feature>
<proteinExistence type="predicted"/>
<dbReference type="PROSITE" id="PS51257">
    <property type="entry name" value="PROKAR_LIPOPROTEIN"/>
    <property type="match status" value="1"/>
</dbReference>
<feature type="chain" id="PRO_5045207075" description="Lipoprotein" evidence="2">
    <location>
        <begin position="18"/>
        <end position="219"/>
    </location>
</feature>
<dbReference type="RefSeq" id="WP_037761067.1">
    <property type="nucleotide sequence ID" value="NZ_JAHSSQ010000002.1"/>
</dbReference>
<protein>
    <recommendedName>
        <fullName evidence="5">Lipoprotein</fullName>
    </recommendedName>
</protein>
<accession>A0ABS7VVJ2</accession>
<evidence type="ECO:0000313" key="3">
    <source>
        <dbReference type="EMBL" id="MBZ6149708.1"/>
    </source>
</evidence>
<evidence type="ECO:0008006" key="5">
    <source>
        <dbReference type="Google" id="ProtNLM"/>
    </source>
</evidence>